<evidence type="ECO:0000256" key="5">
    <source>
        <dbReference type="SAM" id="Phobius"/>
    </source>
</evidence>
<dbReference type="AlphaFoldDB" id="A0AAQ0J856"/>
<dbReference type="PANTHER" id="PTHR30563:SF0">
    <property type="entry name" value="DNA RECOMBINATION PROTEIN RMUC"/>
    <property type="match status" value="1"/>
</dbReference>
<feature type="transmembrane region" description="Helical" evidence="5">
    <location>
        <begin position="12"/>
        <end position="31"/>
    </location>
</feature>
<evidence type="ECO:0000313" key="6">
    <source>
        <dbReference type="EMBL" id="QYC74812.1"/>
    </source>
</evidence>
<keyword evidence="5" id="KW-1133">Transmembrane helix</keyword>
<comment type="function">
    <text evidence="1">Involved in DNA recombination.</text>
</comment>
<keyword evidence="5" id="KW-0812">Transmembrane</keyword>
<comment type="similarity">
    <text evidence="2">Belongs to the RmuC family.</text>
</comment>
<evidence type="ECO:0000256" key="3">
    <source>
        <dbReference type="ARBA" id="ARBA00023054"/>
    </source>
</evidence>
<dbReference type="InterPro" id="IPR003798">
    <property type="entry name" value="DNA_recombination_RmuC"/>
</dbReference>
<evidence type="ECO:0000256" key="2">
    <source>
        <dbReference type="ARBA" id="ARBA00009840"/>
    </source>
</evidence>
<dbReference type="Pfam" id="PF02646">
    <property type="entry name" value="RmuC"/>
    <property type="match status" value="1"/>
</dbReference>
<dbReference type="GO" id="GO:0006310">
    <property type="term" value="P:DNA recombination"/>
    <property type="evidence" value="ECO:0007669"/>
    <property type="project" value="UniProtKB-KW"/>
</dbReference>
<gene>
    <name evidence="6" type="ORF">INQ84_02335</name>
</gene>
<keyword evidence="3" id="KW-0175">Coiled coil</keyword>
<keyword evidence="5" id="KW-0472">Membrane</keyword>
<proteinExistence type="inferred from homology"/>
<evidence type="ECO:0000256" key="4">
    <source>
        <dbReference type="ARBA" id="ARBA00023172"/>
    </source>
</evidence>
<organism evidence="6 7">
    <name type="scientific">Chlamydia suis</name>
    <dbReference type="NCBI Taxonomy" id="83559"/>
    <lineage>
        <taxon>Bacteria</taxon>
        <taxon>Pseudomonadati</taxon>
        <taxon>Chlamydiota</taxon>
        <taxon>Chlamydiia</taxon>
        <taxon>Chlamydiales</taxon>
        <taxon>Chlamydiaceae</taxon>
        <taxon>Chlamydia/Chlamydophila group</taxon>
        <taxon>Chlamydia</taxon>
    </lineage>
</organism>
<dbReference type="Proteomes" id="UP000825134">
    <property type="component" value="Chromosome"/>
</dbReference>
<evidence type="ECO:0000256" key="1">
    <source>
        <dbReference type="ARBA" id="ARBA00003416"/>
    </source>
</evidence>
<reference evidence="6" key="1">
    <citation type="journal article" date="2021" name="Front. Microbiol.">
        <title>Generation of Tetracycline and Rifamycin Resistant Chlamydia Suis Recombinants.</title>
        <authorList>
            <person name="Marti H."/>
            <person name="Bommana S."/>
            <person name="Read T.D."/>
            <person name="Pesch T."/>
            <person name="Prahauser B."/>
            <person name="Dean D."/>
            <person name="Borel N."/>
        </authorList>
    </citation>
    <scope>NUCLEOTIDE SEQUENCE</scope>
    <source>
        <strain evidence="6">208.1</strain>
    </source>
</reference>
<accession>A0AAQ0J856</accession>
<protein>
    <submittedName>
        <fullName evidence="6">DNA recombination protein RmuC</fullName>
    </submittedName>
</protein>
<dbReference type="PANTHER" id="PTHR30563">
    <property type="entry name" value="DNA RECOMBINATION PROTEIN RMUC"/>
    <property type="match status" value="1"/>
</dbReference>
<name>A0AAQ0J856_9CHLA</name>
<dbReference type="RefSeq" id="WP_080122670.1">
    <property type="nucleotide sequence ID" value="NZ_CP063062.1"/>
</dbReference>
<dbReference type="EMBL" id="CP063185">
    <property type="protein sequence ID" value="QYC74812.1"/>
    <property type="molecule type" value="Genomic_DNA"/>
</dbReference>
<evidence type="ECO:0000313" key="7">
    <source>
        <dbReference type="Proteomes" id="UP000825134"/>
    </source>
</evidence>
<keyword evidence="4" id="KW-0233">DNA recombination</keyword>
<sequence length="411" mass="46918">MDTSHILPFWTHGVFFLFGLSLGIAGSFKIFTKKFSLQKETIRDLEHSKSILQMSLDTRRSQEQLIEEFSHKLSSASQAFARDIKAESQEFFSEKTQAITAVLTPVHNTLSAFKQNLEMFETKQAEDRGALKEQLSQLLTAEKKLERETQALTNILKHPGSRGRWGEIQLERILEISGMLKYCDYSAQTVDAQTSSSRADIVIRLPQNRSLVIDAKTPFSEEYLTDNQADPSDLVKKIKDHIKILKTKSYWDKFDQSPEFVILFLPGESLFNDAIRCAPELLDYAGQSNVILSSPITLMALLKTVTYVWKQENVQNQIQEIGRLGKDLYQRMHKLFDHFHKVGKHLGQAVHSYNDMSSSLSARVLPILRTFDKLEISSSHNTIEELSQVSTLPHVLKEPCRDPDLEKHPSH</sequence>